<keyword evidence="2" id="KW-1133">Transmembrane helix</keyword>
<dbReference type="EMBL" id="BQNB010019394">
    <property type="protein sequence ID" value="GJT84849.1"/>
    <property type="molecule type" value="Genomic_DNA"/>
</dbReference>
<gene>
    <name evidence="3" type="ORF">Tco_1066566</name>
</gene>
<dbReference type="Proteomes" id="UP001151760">
    <property type="component" value="Unassembled WGS sequence"/>
</dbReference>
<reference evidence="3" key="1">
    <citation type="journal article" date="2022" name="Int. J. Mol. Sci.">
        <title>Draft Genome of Tanacetum Coccineum: Genomic Comparison of Closely Related Tanacetum-Family Plants.</title>
        <authorList>
            <person name="Yamashiro T."/>
            <person name="Shiraishi A."/>
            <person name="Nakayama K."/>
            <person name="Satake H."/>
        </authorList>
    </citation>
    <scope>NUCLEOTIDE SEQUENCE</scope>
</reference>
<feature type="region of interest" description="Disordered" evidence="1">
    <location>
        <begin position="160"/>
        <end position="186"/>
    </location>
</feature>
<keyword evidence="2" id="KW-0812">Transmembrane</keyword>
<feature type="compositionally biased region" description="Polar residues" evidence="1">
    <location>
        <begin position="176"/>
        <end position="185"/>
    </location>
</feature>
<feature type="compositionally biased region" description="Acidic residues" evidence="1">
    <location>
        <begin position="160"/>
        <end position="169"/>
    </location>
</feature>
<organism evidence="3 4">
    <name type="scientific">Tanacetum coccineum</name>
    <dbReference type="NCBI Taxonomy" id="301880"/>
    <lineage>
        <taxon>Eukaryota</taxon>
        <taxon>Viridiplantae</taxon>
        <taxon>Streptophyta</taxon>
        <taxon>Embryophyta</taxon>
        <taxon>Tracheophyta</taxon>
        <taxon>Spermatophyta</taxon>
        <taxon>Magnoliopsida</taxon>
        <taxon>eudicotyledons</taxon>
        <taxon>Gunneridae</taxon>
        <taxon>Pentapetalae</taxon>
        <taxon>asterids</taxon>
        <taxon>campanulids</taxon>
        <taxon>Asterales</taxon>
        <taxon>Asteraceae</taxon>
        <taxon>Asteroideae</taxon>
        <taxon>Anthemideae</taxon>
        <taxon>Anthemidinae</taxon>
        <taxon>Tanacetum</taxon>
    </lineage>
</organism>
<feature type="transmembrane region" description="Helical" evidence="2">
    <location>
        <begin position="45"/>
        <end position="78"/>
    </location>
</feature>
<keyword evidence="2" id="KW-0472">Membrane</keyword>
<evidence type="ECO:0000313" key="4">
    <source>
        <dbReference type="Proteomes" id="UP001151760"/>
    </source>
</evidence>
<name>A0ABQ5HAG1_9ASTR</name>
<sequence>IASRGWSFASAVPGQMTHLVANLTLDSANSYVMQGASCTQRKISMVLFVLPSIMLLVVIVVTVVIVMVIPIVVVVAIVEVVVVVVVPLDPVFLLVLSVFAKLAACAFKAIATLYENNSLVLKDTTESFRIQDRYGNNGMSNPIGGLDIKSDGEVVDLTGDEDPTDEDGDIGIGDSTGVSTPSSDEIFSGGKKLQESDIGGGTIAGKVIITWDGGMASYACIYRSSCKGGKNSMSKRYLVKLSEELGKMFLGEAWK</sequence>
<accession>A0ABQ5HAG1</accession>
<evidence type="ECO:0000256" key="1">
    <source>
        <dbReference type="SAM" id="MobiDB-lite"/>
    </source>
</evidence>
<feature type="non-terminal residue" evidence="3">
    <location>
        <position position="1"/>
    </location>
</feature>
<evidence type="ECO:0000313" key="3">
    <source>
        <dbReference type="EMBL" id="GJT84849.1"/>
    </source>
</evidence>
<proteinExistence type="predicted"/>
<keyword evidence="4" id="KW-1185">Reference proteome</keyword>
<reference evidence="3" key="2">
    <citation type="submission" date="2022-01" db="EMBL/GenBank/DDBJ databases">
        <authorList>
            <person name="Yamashiro T."/>
            <person name="Shiraishi A."/>
            <person name="Satake H."/>
            <person name="Nakayama K."/>
        </authorList>
    </citation>
    <scope>NUCLEOTIDE SEQUENCE</scope>
</reference>
<protein>
    <submittedName>
        <fullName evidence="3">Uncharacterized protein</fullName>
    </submittedName>
</protein>
<comment type="caution">
    <text evidence="3">The sequence shown here is derived from an EMBL/GenBank/DDBJ whole genome shotgun (WGS) entry which is preliminary data.</text>
</comment>
<evidence type="ECO:0000256" key="2">
    <source>
        <dbReference type="SAM" id="Phobius"/>
    </source>
</evidence>